<dbReference type="Proteomes" id="UP001642409">
    <property type="component" value="Unassembled WGS sequence"/>
</dbReference>
<protein>
    <submittedName>
        <fullName evidence="1">Hypothetical_protein</fullName>
    </submittedName>
</protein>
<evidence type="ECO:0000313" key="2">
    <source>
        <dbReference type="Proteomes" id="UP001642409"/>
    </source>
</evidence>
<evidence type="ECO:0000313" key="1">
    <source>
        <dbReference type="EMBL" id="CAL5987291.1"/>
    </source>
</evidence>
<dbReference type="EMBL" id="CAXDID020000021">
    <property type="protein sequence ID" value="CAL5987291.1"/>
    <property type="molecule type" value="Genomic_DNA"/>
</dbReference>
<keyword evidence="2" id="KW-1185">Reference proteome</keyword>
<reference evidence="1 2" key="1">
    <citation type="submission" date="2024-07" db="EMBL/GenBank/DDBJ databases">
        <authorList>
            <person name="Akdeniz Z."/>
        </authorList>
    </citation>
    <scope>NUCLEOTIDE SEQUENCE [LARGE SCALE GENOMIC DNA]</scope>
</reference>
<name>A0ABP1HBA2_9EUKA</name>
<organism evidence="1 2">
    <name type="scientific">Hexamita inflata</name>
    <dbReference type="NCBI Taxonomy" id="28002"/>
    <lineage>
        <taxon>Eukaryota</taxon>
        <taxon>Metamonada</taxon>
        <taxon>Diplomonadida</taxon>
        <taxon>Hexamitidae</taxon>
        <taxon>Hexamitinae</taxon>
        <taxon>Hexamita</taxon>
    </lineage>
</organism>
<proteinExistence type="predicted"/>
<accession>A0ABP1HBA2</accession>
<comment type="caution">
    <text evidence="1">The sequence shown here is derived from an EMBL/GenBank/DDBJ whole genome shotgun (WGS) entry which is preliminary data.</text>
</comment>
<sequence length="186" mass="21604">MINKKTTAFLSNQISRVALSHVKPPHRLSVSFFGLMDYLAINIASINKFNIQTLIWYVNNCVLRLNYCQIQHLTPNKRMLSNILNNSRVVPPKRKLETIPEIDVELSDDSVLATINDSRSQVQNRSNISFITTTRLHEFVCIDKRELYEIQCNLEYLDVCQSKLGSQIRAMNRIAVKQIRQLQRQE</sequence>
<gene>
    <name evidence="1" type="ORF">HINF_LOCUS9819</name>
</gene>